<dbReference type="PROSITE" id="PS50072">
    <property type="entry name" value="CSA_PPIASE_2"/>
    <property type="match status" value="1"/>
</dbReference>
<evidence type="ECO:0000259" key="5">
    <source>
        <dbReference type="PROSITE" id="PS50072"/>
    </source>
</evidence>
<dbReference type="SUPFAM" id="SSF50891">
    <property type="entry name" value="Cyclophilin-like"/>
    <property type="match status" value="1"/>
</dbReference>
<dbReference type="GO" id="GO:0003755">
    <property type="term" value="F:peptidyl-prolyl cis-trans isomerase activity"/>
    <property type="evidence" value="ECO:0007669"/>
    <property type="project" value="UniProtKB-UniRule"/>
</dbReference>
<reference evidence="6" key="1">
    <citation type="submission" date="2020-03" db="EMBL/GenBank/DDBJ databases">
        <title>A high-quality chromosome-level genome assembly of a woody plant with both climbing and erect habits, Rhamnella rubrinervis.</title>
        <authorList>
            <person name="Lu Z."/>
            <person name="Yang Y."/>
            <person name="Zhu X."/>
            <person name="Sun Y."/>
        </authorList>
    </citation>
    <scope>NUCLEOTIDE SEQUENCE</scope>
    <source>
        <strain evidence="6">BYM</strain>
        <tissue evidence="6">Leaf</tissue>
    </source>
</reference>
<comment type="subcellular location">
    <subcellularLocation>
        <location evidence="1">Nucleus</location>
    </subcellularLocation>
</comment>
<dbReference type="InterPro" id="IPR044666">
    <property type="entry name" value="Cyclophilin_A-like"/>
</dbReference>
<dbReference type="EMBL" id="VOIH02000005">
    <property type="protein sequence ID" value="KAF3447290.1"/>
    <property type="molecule type" value="Genomic_DNA"/>
</dbReference>
<evidence type="ECO:0000256" key="4">
    <source>
        <dbReference type="RuleBase" id="RU363019"/>
    </source>
</evidence>
<feature type="domain" description="PPIase cyclophilin-type" evidence="5">
    <location>
        <begin position="16"/>
        <end position="102"/>
    </location>
</feature>
<dbReference type="PROSITE" id="PS00170">
    <property type="entry name" value="CSA_PPIASE_1"/>
    <property type="match status" value="1"/>
</dbReference>
<dbReference type="InterPro" id="IPR029000">
    <property type="entry name" value="Cyclophilin-like_dom_sf"/>
</dbReference>
<comment type="similarity">
    <text evidence="4">Belongs to the cyclophilin-type PPIase family.</text>
</comment>
<keyword evidence="2" id="KW-0143">Chaperone</keyword>
<organism evidence="6 7">
    <name type="scientific">Rhamnella rubrinervis</name>
    <dbReference type="NCBI Taxonomy" id="2594499"/>
    <lineage>
        <taxon>Eukaryota</taxon>
        <taxon>Viridiplantae</taxon>
        <taxon>Streptophyta</taxon>
        <taxon>Embryophyta</taxon>
        <taxon>Tracheophyta</taxon>
        <taxon>Spermatophyta</taxon>
        <taxon>Magnoliopsida</taxon>
        <taxon>eudicotyledons</taxon>
        <taxon>Gunneridae</taxon>
        <taxon>Pentapetalae</taxon>
        <taxon>rosids</taxon>
        <taxon>fabids</taxon>
        <taxon>Rosales</taxon>
        <taxon>Rhamnaceae</taxon>
        <taxon>rhamnoid group</taxon>
        <taxon>Rhamneae</taxon>
        <taxon>Rhamnella</taxon>
    </lineage>
</organism>
<dbReference type="OrthoDB" id="271386at2759"/>
<evidence type="ECO:0000313" key="7">
    <source>
        <dbReference type="Proteomes" id="UP000796880"/>
    </source>
</evidence>
<keyword evidence="4" id="KW-0413">Isomerase</keyword>
<dbReference type="PRINTS" id="PR00153">
    <property type="entry name" value="CSAPPISMRASE"/>
</dbReference>
<dbReference type="InterPro" id="IPR020892">
    <property type="entry name" value="Cyclophilin-type_PPIase_CS"/>
</dbReference>
<keyword evidence="4" id="KW-0697">Rotamase</keyword>
<accession>A0A8K0MIX1</accession>
<comment type="catalytic activity">
    <reaction evidence="4">
        <text>[protein]-peptidylproline (omega=180) = [protein]-peptidylproline (omega=0)</text>
        <dbReference type="Rhea" id="RHEA:16237"/>
        <dbReference type="Rhea" id="RHEA-COMP:10747"/>
        <dbReference type="Rhea" id="RHEA-COMP:10748"/>
        <dbReference type="ChEBI" id="CHEBI:83833"/>
        <dbReference type="ChEBI" id="CHEBI:83834"/>
        <dbReference type="EC" id="5.2.1.8"/>
    </reaction>
</comment>
<protein>
    <recommendedName>
        <fullName evidence="4">Peptidyl-prolyl cis-trans isomerase</fullName>
        <shortName evidence="4">PPIase</shortName>
        <ecNumber evidence="4">5.2.1.8</ecNumber>
    </recommendedName>
</protein>
<sequence>MSAIYVLEPPTKGKVVFETTHGPLDIELWPKEAPKAVRNFVQLCLEGYYDHTIFHRIIKGFLVQGGDPTGTGTGHGDSIYNLTRLGDVETDKDDRLWNNHQRYYQLIACYARKLLCNLFPDLVYKNCSIVMFLLDQFKHLAEPVWLCTQIQKPKQRNMQLSIREALSSKKEEFHKDAEAEFSNSFNYSGDDDSEANFDARIVSKFLGRGKS</sequence>
<evidence type="ECO:0000256" key="2">
    <source>
        <dbReference type="ARBA" id="ARBA00023186"/>
    </source>
</evidence>
<gene>
    <name evidence="6" type="ORF">FNV43_RR12472</name>
</gene>
<keyword evidence="3" id="KW-0539">Nucleus</keyword>
<name>A0A8K0MIX1_9ROSA</name>
<evidence type="ECO:0000256" key="3">
    <source>
        <dbReference type="ARBA" id="ARBA00023242"/>
    </source>
</evidence>
<keyword evidence="7" id="KW-1185">Reference proteome</keyword>
<dbReference type="InterPro" id="IPR002130">
    <property type="entry name" value="Cyclophilin-type_PPIase_dom"/>
</dbReference>
<comment type="function">
    <text evidence="4">PPIases accelerate the folding of proteins. It catalyzes the cis-trans isomerization of proline imidic peptide bonds in oligopeptides.</text>
</comment>
<dbReference type="PANTHER" id="PTHR45625">
    <property type="entry name" value="PEPTIDYL-PROLYL CIS-TRANS ISOMERASE-RELATED"/>
    <property type="match status" value="1"/>
</dbReference>
<dbReference type="GO" id="GO:0006457">
    <property type="term" value="P:protein folding"/>
    <property type="evidence" value="ECO:0007669"/>
    <property type="project" value="InterPro"/>
</dbReference>
<dbReference type="EC" id="5.2.1.8" evidence="4"/>
<comment type="caution">
    <text evidence="6">The sequence shown here is derived from an EMBL/GenBank/DDBJ whole genome shotgun (WGS) entry which is preliminary data.</text>
</comment>
<dbReference type="PANTHER" id="PTHR45625:SF6">
    <property type="entry name" value="SPLICEOSOME-ASSOCIATED PROTEIN CWC27 HOMOLOG"/>
    <property type="match status" value="1"/>
</dbReference>
<evidence type="ECO:0000313" key="6">
    <source>
        <dbReference type="EMBL" id="KAF3447290.1"/>
    </source>
</evidence>
<proteinExistence type="inferred from homology"/>
<dbReference type="Gene3D" id="2.40.100.10">
    <property type="entry name" value="Cyclophilin-like"/>
    <property type="match status" value="1"/>
</dbReference>
<dbReference type="GO" id="GO:0071013">
    <property type="term" value="C:catalytic step 2 spliceosome"/>
    <property type="evidence" value="ECO:0007669"/>
    <property type="project" value="TreeGrafter"/>
</dbReference>
<evidence type="ECO:0000256" key="1">
    <source>
        <dbReference type="ARBA" id="ARBA00004123"/>
    </source>
</evidence>
<dbReference type="Proteomes" id="UP000796880">
    <property type="component" value="Unassembled WGS sequence"/>
</dbReference>
<dbReference type="Pfam" id="PF00160">
    <property type="entry name" value="Pro_isomerase"/>
    <property type="match status" value="1"/>
</dbReference>
<dbReference type="AlphaFoldDB" id="A0A8K0MIX1"/>